<evidence type="ECO:0000313" key="4">
    <source>
        <dbReference type="Proteomes" id="UP000534294"/>
    </source>
</evidence>
<proteinExistence type="predicted"/>
<dbReference type="AlphaFoldDB" id="A0A7W8DQF2"/>
<gene>
    <name evidence="3" type="ORF">HNQ64_002510</name>
</gene>
<sequence>MAKKAATKKAANPRDGKAKKGAKDEAATFSPGDAAAPKIFDVDQVCDELNLWWENDGGDSFVVKTGGELWSRWPVSSIKQLARMLPGRLIALKTRENERLSEMDRVLLHARQARCVEKVLPALAGYRAGVRELSDGRRVVVRMSPKLIEPEKGEWSTVRALIEDRLNLGAGDVDQSVYFHAWCKIAYESLMYGEPGSYKPGHALVLSGPVGCGKSRLQVNIITPLLGGRKADPTAFLMGDDSFNADMMGSEHLMMEELLTSSWSAADRVNLSEAIKRIVANESKRMRLMRTDPLTVDPFWRFTLSMNNDPDKLRAFPMLTPDFRDKVIMLLVAKKPLPMPTRTAAEQKAFNDQVRKELPAYAYWLLNEFEIPTAMLTVDGQDATRFGFGSFQHTQLSEQLFDESPAAQLLRLIDTAEICHIAGTPKKLWELKHPLNHSGRKPRGRPWENTPWVWEGSAEKLEELLCGHVEGWTSSVARAASRLLGKAGAATMLSRLAEDRIDRIAKRDRAEFRGWAIAASADEMDAPKAEDEEGED</sequence>
<organism evidence="3 4">
    <name type="scientific">Prosthecobacter dejongeii</name>
    <dbReference type="NCBI Taxonomy" id="48465"/>
    <lineage>
        <taxon>Bacteria</taxon>
        <taxon>Pseudomonadati</taxon>
        <taxon>Verrucomicrobiota</taxon>
        <taxon>Verrucomicrobiia</taxon>
        <taxon>Verrucomicrobiales</taxon>
        <taxon>Verrucomicrobiaceae</taxon>
        <taxon>Prosthecobacter</taxon>
    </lineage>
</organism>
<feature type="compositionally biased region" description="Basic and acidic residues" evidence="1">
    <location>
        <begin position="12"/>
        <end position="26"/>
    </location>
</feature>
<comment type="caution">
    <text evidence="3">The sequence shown here is derived from an EMBL/GenBank/DDBJ whole genome shotgun (WGS) entry which is preliminary data.</text>
</comment>
<evidence type="ECO:0000256" key="1">
    <source>
        <dbReference type="SAM" id="MobiDB-lite"/>
    </source>
</evidence>
<reference evidence="3 4" key="1">
    <citation type="submission" date="2020-08" db="EMBL/GenBank/DDBJ databases">
        <title>Genomic Encyclopedia of Type Strains, Phase IV (KMG-IV): sequencing the most valuable type-strain genomes for metagenomic binning, comparative biology and taxonomic classification.</title>
        <authorList>
            <person name="Goeker M."/>
        </authorList>
    </citation>
    <scope>NUCLEOTIDE SEQUENCE [LARGE SCALE GENOMIC DNA]</scope>
    <source>
        <strain evidence="3 4">DSM 12251</strain>
    </source>
</reference>
<feature type="region of interest" description="Disordered" evidence="1">
    <location>
        <begin position="1"/>
        <end position="29"/>
    </location>
</feature>
<evidence type="ECO:0000259" key="2">
    <source>
        <dbReference type="Pfam" id="PF19263"/>
    </source>
</evidence>
<dbReference type="Proteomes" id="UP000534294">
    <property type="component" value="Unassembled WGS sequence"/>
</dbReference>
<keyword evidence="4" id="KW-1185">Reference proteome</keyword>
<protein>
    <recommendedName>
        <fullName evidence="2">NrS-1 polymerase-like helicase domain-containing protein</fullName>
    </recommendedName>
</protein>
<dbReference type="EMBL" id="JACHIF010000004">
    <property type="protein sequence ID" value="MBB5038252.1"/>
    <property type="molecule type" value="Genomic_DNA"/>
</dbReference>
<dbReference type="InterPro" id="IPR045455">
    <property type="entry name" value="NrS-1_pol-like_helicase"/>
</dbReference>
<dbReference type="Pfam" id="PF19263">
    <property type="entry name" value="DUF5906"/>
    <property type="match status" value="1"/>
</dbReference>
<feature type="domain" description="NrS-1 polymerase-like helicase" evidence="2">
    <location>
        <begin position="206"/>
        <end position="309"/>
    </location>
</feature>
<accession>A0A7W8DQF2</accession>
<evidence type="ECO:0000313" key="3">
    <source>
        <dbReference type="EMBL" id="MBB5038252.1"/>
    </source>
</evidence>
<name>A0A7W8DQF2_9BACT</name>